<dbReference type="InterPro" id="IPR052361">
    <property type="entry name" value="F-box_domain"/>
</dbReference>
<feature type="domain" description="F-box" evidence="1">
    <location>
        <begin position="2"/>
        <end position="33"/>
    </location>
</feature>
<gene>
    <name evidence="2" type="ORF">Fmac_018241</name>
</gene>
<name>A0ABD1M4E6_9FABA</name>
<dbReference type="Gene3D" id="1.20.1280.50">
    <property type="match status" value="1"/>
</dbReference>
<organism evidence="2 3">
    <name type="scientific">Flemingia macrophylla</name>
    <dbReference type="NCBI Taxonomy" id="520843"/>
    <lineage>
        <taxon>Eukaryota</taxon>
        <taxon>Viridiplantae</taxon>
        <taxon>Streptophyta</taxon>
        <taxon>Embryophyta</taxon>
        <taxon>Tracheophyta</taxon>
        <taxon>Spermatophyta</taxon>
        <taxon>Magnoliopsida</taxon>
        <taxon>eudicotyledons</taxon>
        <taxon>Gunneridae</taxon>
        <taxon>Pentapetalae</taxon>
        <taxon>rosids</taxon>
        <taxon>fabids</taxon>
        <taxon>Fabales</taxon>
        <taxon>Fabaceae</taxon>
        <taxon>Papilionoideae</taxon>
        <taxon>50 kb inversion clade</taxon>
        <taxon>NPAAA clade</taxon>
        <taxon>indigoferoid/millettioid clade</taxon>
        <taxon>Phaseoleae</taxon>
        <taxon>Flemingia</taxon>
    </lineage>
</organism>
<dbReference type="EMBL" id="JBGMDY010000006">
    <property type="protein sequence ID" value="KAL2330660.1"/>
    <property type="molecule type" value="Genomic_DNA"/>
</dbReference>
<dbReference type="AlphaFoldDB" id="A0ABD1M4E6"/>
<protein>
    <recommendedName>
        <fullName evidence="1">F-box domain-containing protein</fullName>
    </recommendedName>
</protein>
<keyword evidence="3" id="KW-1185">Reference proteome</keyword>
<evidence type="ECO:0000313" key="2">
    <source>
        <dbReference type="EMBL" id="KAL2330660.1"/>
    </source>
</evidence>
<dbReference type="SUPFAM" id="SSF81383">
    <property type="entry name" value="F-box domain"/>
    <property type="match status" value="1"/>
</dbReference>
<evidence type="ECO:0000313" key="3">
    <source>
        <dbReference type="Proteomes" id="UP001603857"/>
    </source>
</evidence>
<dbReference type="Proteomes" id="UP001603857">
    <property type="component" value="Unassembled WGS sequence"/>
</dbReference>
<reference evidence="2 3" key="1">
    <citation type="submission" date="2024-08" db="EMBL/GenBank/DDBJ databases">
        <title>Insights into the chromosomal genome structure of Flemingia macrophylla.</title>
        <authorList>
            <person name="Ding Y."/>
            <person name="Zhao Y."/>
            <person name="Bi W."/>
            <person name="Wu M."/>
            <person name="Zhao G."/>
            <person name="Gong Y."/>
            <person name="Li W."/>
            <person name="Zhang P."/>
        </authorList>
    </citation>
    <scope>NUCLEOTIDE SEQUENCE [LARGE SCALE GENOMIC DNA]</scope>
    <source>
        <strain evidence="2">DYQJB</strain>
        <tissue evidence="2">Leaf</tissue>
    </source>
</reference>
<dbReference type="Pfam" id="PF00646">
    <property type="entry name" value="F-box"/>
    <property type="match status" value="1"/>
</dbReference>
<sequence length="285" mass="32322">MMEILSWLPVKSLLRLEWVSKSFCSIISDPSFVKLHFQRSPKSVQFLLKYAASNNGSILVPCTVLFFFKCPLSLVVNDHTLAFELHRYDVVGTCNGLVCLVAVAESTSEWNPARRKTFEGVFVLPKTDDDLFAMFAFGYDNLRDTTSGEEFRVSPFPMNPTTLISCGVYLNSTLSWLASTNENNVMFDELVIVSLDLRNEGYTQVLLPSGLGGVHVRDFHAGDDEFINTDHNPCFGVLKDCLSLFLCDYRTNYFSIWQMEEFGDQESSVAKHCYCGYANWLHSVW</sequence>
<proteinExistence type="predicted"/>
<accession>A0ABD1M4E6</accession>
<comment type="caution">
    <text evidence="2">The sequence shown here is derived from an EMBL/GenBank/DDBJ whole genome shotgun (WGS) entry which is preliminary data.</text>
</comment>
<dbReference type="InterPro" id="IPR036047">
    <property type="entry name" value="F-box-like_dom_sf"/>
</dbReference>
<dbReference type="InterPro" id="IPR001810">
    <property type="entry name" value="F-box_dom"/>
</dbReference>
<dbReference type="PANTHER" id="PTHR31790:SF81">
    <property type="entry name" value="PROTEIN, PUTATIVE-RELATED"/>
    <property type="match status" value="1"/>
</dbReference>
<evidence type="ECO:0000259" key="1">
    <source>
        <dbReference type="Pfam" id="PF00646"/>
    </source>
</evidence>
<dbReference type="PANTHER" id="PTHR31790">
    <property type="entry name" value="OS02G0783600 PROTEIN"/>
    <property type="match status" value="1"/>
</dbReference>